<proteinExistence type="predicted"/>
<evidence type="ECO:0000313" key="1">
    <source>
        <dbReference type="EMBL" id="RCV36166.1"/>
    </source>
</evidence>
<protein>
    <submittedName>
        <fullName evidence="1">Uncharacterized protein</fullName>
    </submittedName>
</protein>
<sequence length="99" mass="10564">MLRDRCHDSSDPSWRSFYNRKQACGGSSGGAQCSATARSNARTSVTSDAMEMIHGLPVQSSEDDLITSLLLLFFLHIITSPQASAVCGAATVAIRFAVL</sequence>
<accession>A0A368S164</accession>
<name>A0A368S164_SETIT</name>
<organism evidence="1">
    <name type="scientific">Setaria italica</name>
    <name type="common">Foxtail millet</name>
    <name type="synonym">Panicum italicum</name>
    <dbReference type="NCBI Taxonomy" id="4555"/>
    <lineage>
        <taxon>Eukaryota</taxon>
        <taxon>Viridiplantae</taxon>
        <taxon>Streptophyta</taxon>
        <taxon>Embryophyta</taxon>
        <taxon>Tracheophyta</taxon>
        <taxon>Spermatophyta</taxon>
        <taxon>Magnoliopsida</taxon>
        <taxon>Liliopsida</taxon>
        <taxon>Poales</taxon>
        <taxon>Poaceae</taxon>
        <taxon>PACMAD clade</taxon>
        <taxon>Panicoideae</taxon>
        <taxon>Panicodae</taxon>
        <taxon>Paniceae</taxon>
        <taxon>Cenchrinae</taxon>
        <taxon>Setaria</taxon>
    </lineage>
</organism>
<reference evidence="1" key="2">
    <citation type="submission" date="2015-07" db="EMBL/GenBank/DDBJ databases">
        <authorList>
            <person name="Noorani M."/>
        </authorList>
    </citation>
    <scope>NUCLEOTIDE SEQUENCE</scope>
    <source>
        <strain evidence="1">Yugu1</strain>
    </source>
</reference>
<reference evidence="1" key="1">
    <citation type="journal article" date="2012" name="Nat. Biotechnol.">
        <title>Reference genome sequence of the model plant Setaria.</title>
        <authorList>
            <person name="Bennetzen J.L."/>
            <person name="Schmutz J."/>
            <person name="Wang H."/>
            <person name="Percifield R."/>
            <person name="Hawkins J."/>
            <person name="Pontaroli A.C."/>
            <person name="Estep M."/>
            <person name="Feng L."/>
            <person name="Vaughn J.N."/>
            <person name="Grimwood J."/>
            <person name="Jenkins J."/>
            <person name="Barry K."/>
            <person name="Lindquist E."/>
            <person name="Hellsten U."/>
            <person name="Deshpande S."/>
            <person name="Wang X."/>
            <person name="Wu X."/>
            <person name="Mitros T."/>
            <person name="Triplett J."/>
            <person name="Yang X."/>
            <person name="Ye C.Y."/>
            <person name="Mauro-Herrera M."/>
            <person name="Wang L."/>
            <person name="Li P."/>
            <person name="Sharma M."/>
            <person name="Sharma R."/>
            <person name="Ronald P.C."/>
            <person name="Panaud O."/>
            <person name="Kellogg E.A."/>
            <person name="Brutnell T.P."/>
            <person name="Doust A.N."/>
            <person name="Tuskan G.A."/>
            <person name="Rokhsar D."/>
            <person name="Devos K.M."/>
        </authorList>
    </citation>
    <scope>NUCLEOTIDE SEQUENCE [LARGE SCALE GENOMIC DNA]</scope>
    <source>
        <strain evidence="1">Yugu1</strain>
    </source>
</reference>
<dbReference type="EMBL" id="CM003534">
    <property type="protein sequence ID" value="RCV36166.1"/>
    <property type="molecule type" value="Genomic_DNA"/>
</dbReference>
<dbReference type="AlphaFoldDB" id="A0A368S164"/>
<gene>
    <name evidence="1" type="ORF">SETIT_7G297900v2</name>
</gene>